<dbReference type="RefSeq" id="WP_279932650.1">
    <property type="nucleotide sequence ID" value="NZ_JARWBG010000065.1"/>
</dbReference>
<gene>
    <name evidence="1" type="ORF">QCN29_32465</name>
</gene>
<protein>
    <submittedName>
        <fullName evidence="1">Uncharacterized protein</fullName>
    </submittedName>
</protein>
<name>A0ABT6HXG3_9ACTN</name>
<reference evidence="1 2" key="1">
    <citation type="submission" date="2023-04" db="EMBL/GenBank/DDBJ databases">
        <title>Streptomyces chengmaiensis sp. nov. isolated from the stem of mangrove plant in Hainan.</title>
        <authorList>
            <person name="Huang X."/>
            <person name="Zhou S."/>
            <person name="Chu X."/>
            <person name="Xie Y."/>
            <person name="Lin Y."/>
        </authorList>
    </citation>
    <scope>NUCLEOTIDE SEQUENCE [LARGE SCALE GENOMIC DNA]</scope>
    <source>
        <strain evidence="1 2">HNM0663</strain>
    </source>
</reference>
<evidence type="ECO:0000313" key="1">
    <source>
        <dbReference type="EMBL" id="MDH2393397.1"/>
    </source>
</evidence>
<dbReference type="EMBL" id="JARWBG010000065">
    <property type="protein sequence ID" value="MDH2393397.1"/>
    <property type="molecule type" value="Genomic_DNA"/>
</dbReference>
<accession>A0ABT6HXG3</accession>
<organism evidence="1 2">
    <name type="scientific">Streptomyces chengmaiensis</name>
    <dbReference type="NCBI Taxonomy" id="3040919"/>
    <lineage>
        <taxon>Bacteria</taxon>
        <taxon>Bacillati</taxon>
        <taxon>Actinomycetota</taxon>
        <taxon>Actinomycetes</taxon>
        <taxon>Kitasatosporales</taxon>
        <taxon>Streptomycetaceae</taxon>
        <taxon>Streptomyces</taxon>
    </lineage>
</organism>
<proteinExistence type="predicted"/>
<evidence type="ECO:0000313" key="2">
    <source>
        <dbReference type="Proteomes" id="UP001223144"/>
    </source>
</evidence>
<sequence>MTQTPAKQQAHPTHPWPDNVTARYANLTGATVDVLTDNTDVRAVCTGCPAAEQTYPLRAPGTHTGYELRPALASAQSWAQDHAERCRALPRPA</sequence>
<comment type="caution">
    <text evidence="1">The sequence shown here is derived from an EMBL/GenBank/DDBJ whole genome shotgun (WGS) entry which is preliminary data.</text>
</comment>
<dbReference type="Proteomes" id="UP001223144">
    <property type="component" value="Unassembled WGS sequence"/>
</dbReference>
<keyword evidence="2" id="KW-1185">Reference proteome</keyword>